<dbReference type="PANTHER" id="PTHR42987">
    <property type="entry name" value="PEPTIDASE S49"/>
    <property type="match status" value="1"/>
</dbReference>
<dbReference type="OrthoDB" id="9764363at2"/>
<dbReference type="PANTHER" id="PTHR42987:SF4">
    <property type="entry name" value="PROTEASE SOHB-RELATED"/>
    <property type="match status" value="1"/>
</dbReference>
<evidence type="ECO:0000256" key="5">
    <source>
        <dbReference type="SAM" id="Phobius"/>
    </source>
</evidence>
<dbReference type="GO" id="GO:0006508">
    <property type="term" value="P:proteolysis"/>
    <property type="evidence" value="ECO:0007669"/>
    <property type="project" value="UniProtKB-KW"/>
</dbReference>
<dbReference type="Proteomes" id="UP000326354">
    <property type="component" value="Chromosome"/>
</dbReference>
<keyword evidence="4" id="KW-0720">Serine protease</keyword>
<organism evidence="7 8">
    <name type="scientific">Uabimicrobium amorphum</name>
    <dbReference type="NCBI Taxonomy" id="2596890"/>
    <lineage>
        <taxon>Bacteria</taxon>
        <taxon>Pseudomonadati</taxon>
        <taxon>Planctomycetota</taxon>
        <taxon>Candidatus Uabimicrobiia</taxon>
        <taxon>Candidatus Uabimicrobiales</taxon>
        <taxon>Candidatus Uabimicrobiaceae</taxon>
        <taxon>Candidatus Uabimicrobium</taxon>
    </lineage>
</organism>
<evidence type="ECO:0000256" key="3">
    <source>
        <dbReference type="ARBA" id="ARBA00022801"/>
    </source>
</evidence>
<evidence type="ECO:0000256" key="1">
    <source>
        <dbReference type="ARBA" id="ARBA00008683"/>
    </source>
</evidence>
<feature type="transmembrane region" description="Helical" evidence="5">
    <location>
        <begin position="9"/>
        <end position="35"/>
    </location>
</feature>
<dbReference type="NCBIfam" id="TIGR00706">
    <property type="entry name" value="SppA_dom"/>
    <property type="match status" value="1"/>
</dbReference>
<protein>
    <submittedName>
        <fullName evidence="7">Serine protease</fullName>
    </submittedName>
</protein>
<dbReference type="EMBL" id="AP019860">
    <property type="protein sequence ID" value="BBM87863.1"/>
    <property type="molecule type" value="Genomic_DNA"/>
</dbReference>
<keyword evidence="3" id="KW-0378">Hydrolase</keyword>
<keyword evidence="5" id="KW-0812">Transmembrane</keyword>
<dbReference type="Gene3D" id="3.90.226.10">
    <property type="entry name" value="2-enoyl-CoA Hydratase, Chain A, domain 1"/>
    <property type="match status" value="2"/>
</dbReference>
<keyword evidence="5" id="KW-0472">Membrane</keyword>
<dbReference type="GO" id="GO:0008236">
    <property type="term" value="F:serine-type peptidase activity"/>
    <property type="evidence" value="ECO:0007669"/>
    <property type="project" value="UniProtKB-KW"/>
</dbReference>
<keyword evidence="2 7" id="KW-0645">Protease</keyword>
<evidence type="ECO:0000313" key="7">
    <source>
        <dbReference type="EMBL" id="BBM87863.1"/>
    </source>
</evidence>
<reference evidence="7 8" key="1">
    <citation type="submission" date="2019-08" db="EMBL/GenBank/DDBJ databases">
        <title>Complete genome sequence of Candidatus Uab amorphum.</title>
        <authorList>
            <person name="Shiratori T."/>
            <person name="Suzuki S."/>
            <person name="Kakizawa Y."/>
            <person name="Ishida K."/>
        </authorList>
    </citation>
    <scope>NUCLEOTIDE SEQUENCE [LARGE SCALE GENOMIC DNA]</scope>
    <source>
        <strain evidence="7 8">SRT547</strain>
    </source>
</reference>
<name>A0A5S9ITI2_UABAM</name>
<dbReference type="InterPro" id="IPR047272">
    <property type="entry name" value="S49_SppA_C"/>
</dbReference>
<sequence>MIKKIFSGFFFSVLSVVLICVLFVSIMLNIILLGVTAAQQEQSTKSDSFNEKVVEGESDKSKILIVPLQGVISDSGPDTYTVNSRHVKKVFEQAEKDNRIRGVILYINSPGGTITATDKIFHIITKYKNVKKVPVIAYFDGVAASGGYYIAMACDKVICHATTITGSIGVIMSFYQAQELLKDKLGIESIVIKSGEHKDIGSFSRNITEEEREIFNGILMEMYATFLEKVRSGRKELTDMPEDELKKIADGRIYTGKQALELKLVDELGYFDDAKDSICETLGIKRSDTSFVQYEKNVNPFFELLQAQTKAENPVQSMLRQKFTANFYYLWRP</sequence>
<feature type="domain" description="Peptidase S49" evidence="6">
    <location>
        <begin position="131"/>
        <end position="280"/>
    </location>
</feature>
<dbReference type="InterPro" id="IPR002142">
    <property type="entry name" value="Peptidase_S49"/>
</dbReference>
<keyword evidence="8" id="KW-1185">Reference proteome</keyword>
<evidence type="ECO:0000256" key="2">
    <source>
        <dbReference type="ARBA" id="ARBA00022670"/>
    </source>
</evidence>
<evidence type="ECO:0000259" key="6">
    <source>
        <dbReference type="Pfam" id="PF01343"/>
    </source>
</evidence>
<dbReference type="KEGG" id="uam:UABAM_06278"/>
<evidence type="ECO:0000256" key="4">
    <source>
        <dbReference type="ARBA" id="ARBA00022825"/>
    </source>
</evidence>
<dbReference type="RefSeq" id="WP_151971856.1">
    <property type="nucleotide sequence ID" value="NZ_AP019860.1"/>
</dbReference>
<proteinExistence type="inferred from homology"/>
<keyword evidence="5" id="KW-1133">Transmembrane helix</keyword>
<dbReference type="AlphaFoldDB" id="A0A5S9ITI2"/>
<gene>
    <name evidence="7" type="ORF">UABAM_06278</name>
</gene>
<comment type="similarity">
    <text evidence="1">Belongs to the peptidase S49 family.</text>
</comment>
<accession>A0A5S9ITI2</accession>
<dbReference type="CDD" id="cd07023">
    <property type="entry name" value="S49_Sppa_N_C"/>
    <property type="match status" value="1"/>
</dbReference>
<evidence type="ECO:0000313" key="8">
    <source>
        <dbReference type="Proteomes" id="UP000326354"/>
    </source>
</evidence>
<dbReference type="InterPro" id="IPR029045">
    <property type="entry name" value="ClpP/crotonase-like_dom_sf"/>
</dbReference>
<dbReference type="SUPFAM" id="SSF52096">
    <property type="entry name" value="ClpP/crotonase"/>
    <property type="match status" value="1"/>
</dbReference>
<dbReference type="InterPro" id="IPR004635">
    <property type="entry name" value="Pept_S49_SppA"/>
</dbReference>
<dbReference type="Pfam" id="PF01343">
    <property type="entry name" value="Peptidase_S49"/>
    <property type="match status" value="1"/>
</dbReference>